<dbReference type="RefSeq" id="XP_025431212.1">
    <property type="nucleotide sequence ID" value="XM_025579879.1"/>
</dbReference>
<evidence type="ECO:0000313" key="1">
    <source>
        <dbReference type="EMBL" id="PYH45230.1"/>
    </source>
</evidence>
<dbReference type="Proteomes" id="UP000248349">
    <property type="component" value="Unassembled WGS sequence"/>
</dbReference>
<sequence>MEEDGKKDSDGCYNIFRHHIPLSAPFIFPLPKSNMMQKIRGNPRSRRYNSTNSQLDQSSKNIIILYSYSLKTTALCTFGVGGHYETSRRKTSTSLLLL</sequence>
<dbReference type="AlphaFoldDB" id="A0A318ZMV4"/>
<dbReference type="GeneID" id="37081108"/>
<reference evidence="1 2" key="1">
    <citation type="submission" date="2016-12" db="EMBL/GenBank/DDBJ databases">
        <title>The genomes of Aspergillus section Nigri reveals drivers in fungal speciation.</title>
        <authorList>
            <consortium name="DOE Joint Genome Institute"/>
            <person name="Vesth T.C."/>
            <person name="Nybo J."/>
            <person name="Theobald S."/>
            <person name="Brandl J."/>
            <person name="Frisvad J.C."/>
            <person name="Nielsen K.F."/>
            <person name="Lyhne E.K."/>
            <person name="Kogle M.E."/>
            <person name="Kuo A."/>
            <person name="Riley R."/>
            <person name="Clum A."/>
            <person name="Nolan M."/>
            <person name="Lipzen A."/>
            <person name="Salamov A."/>
            <person name="Henrissat B."/>
            <person name="Wiebenga A."/>
            <person name="De Vries R.P."/>
            <person name="Grigoriev I.V."/>
            <person name="Mortensen U.H."/>
            <person name="Andersen M.R."/>
            <person name="Baker S.E."/>
        </authorList>
    </citation>
    <scope>NUCLEOTIDE SEQUENCE [LARGE SCALE GENOMIC DNA]</scope>
    <source>
        <strain evidence="1 2">JOP 1030-1</strain>
    </source>
</reference>
<organism evidence="1 2">
    <name type="scientific">Aspergillus saccharolyticus JOP 1030-1</name>
    <dbReference type="NCBI Taxonomy" id="1450539"/>
    <lineage>
        <taxon>Eukaryota</taxon>
        <taxon>Fungi</taxon>
        <taxon>Dikarya</taxon>
        <taxon>Ascomycota</taxon>
        <taxon>Pezizomycotina</taxon>
        <taxon>Eurotiomycetes</taxon>
        <taxon>Eurotiomycetidae</taxon>
        <taxon>Eurotiales</taxon>
        <taxon>Aspergillaceae</taxon>
        <taxon>Aspergillus</taxon>
        <taxon>Aspergillus subgen. Circumdati</taxon>
    </lineage>
</organism>
<proteinExistence type="predicted"/>
<name>A0A318ZMV4_9EURO</name>
<protein>
    <submittedName>
        <fullName evidence="1">Uncharacterized protein</fullName>
    </submittedName>
</protein>
<dbReference type="EMBL" id="KZ821232">
    <property type="protein sequence ID" value="PYH45230.1"/>
    <property type="molecule type" value="Genomic_DNA"/>
</dbReference>
<gene>
    <name evidence="1" type="ORF">BP01DRAFT_46487</name>
</gene>
<keyword evidence="2" id="KW-1185">Reference proteome</keyword>
<evidence type="ECO:0000313" key="2">
    <source>
        <dbReference type="Proteomes" id="UP000248349"/>
    </source>
</evidence>
<accession>A0A318ZMV4</accession>